<keyword evidence="7" id="KW-0328">Glycosyltransferase</keyword>
<dbReference type="PANTHER" id="PTHR32282:SF11">
    <property type="entry name" value="PENICILLIN-BINDING PROTEIN 1B"/>
    <property type="match status" value="1"/>
</dbReference>
<dbReference type="InterPro" id="IPR023346">
    <property type="entry name" value="Lysozyme-like_dom_sf"/>
</dbReference>
<dbReference type="AlphaFoldDB" id="A0A2M7AWR2"/>
<keyword evidence="17" id="KW-0812">Transmembrane</keyword>
<evidence type="ECO:0000256" key="7">
    <source>
        <dbReference type="ARBA" id="ARBA00022676"/>
    </source>
</evidence>
<dbReference type="NCBIfam" id="TIGR02074">
    <property type="entry name" value="PBP_1a_fam"/>
    <property type="match status" value="1"/>
</dbReference>
<sequence length="825" mass="92280">MFNFIKFKSQFGFVQSLILFLISAFLFVLIGAIITFAYFAKDLPNPEQISQINLTQSTKIYDRTGDILLYDVHGEEKRTSVDFEQISQNLINATITAEDADFYKHHGIHFKAILRAVLTDLRNQSFSQGGSTITQQVIKNSFLTTEKKISRKIKEAVLAVELERKYSKNEILTFYLNQVPYGSNAYGIEAASQTYFGKRAKDVDSAEAALLAGLPKAPSYYSPYGLHPEDLKARQEYILDRMKELGYINDQEMKTAKAEKLNFMPPGHEIKAPHFVMYVKEYLEQKYGESQLEKSGLKVITTLDWDKQQKAEELATTYAEKNIKMNAHNLALVALDPKTGQIISMVGSHDYFDLKNDGNVNVILRNRQPGSAFKPIAYATAFKKGFSPDTIVFDVPTEFATGNSTSYRPKNYTGQNYGPVSLKSALAMSLNIPAVKVLYLAGLSNTINTARDSGITTLTDRSRYGLSLVLGGGEVKPIELAQAYGVFATEGILHPATPILKIKDYQNNVLEEFQDKPRRVLSEQVCRQITDILSDNKARTPMFGANSYLYLGNRPAAAKTGTTQEYRDGWAMGYTPSLVTGVWAGNNDNSSMTHDPGSRVAGPLWHDFMLSALKDTPIEKFTKPELNNADKIMLNGQYTYNKKVKIDNVSGKIATDLTPPENTVEKDFSQIHNILYYIDKDNPMGEFPKTPWQDPQFINWESAVQEWLKTPRAIALGLNVNGALPTETDDIHTVANQPQIELSSPQENSTALSELSINLRATGTFNIKQINIFFDNTLIGSTSQPSLILFWTLPADTINGEHKLRVQAYDVVGDKGTKEIKIYTQ</sequence>
<evidence type="ECO:0000313" key="21">
    <source>
        <dbReference type="Proteomes" id="UP000228775"/>
    </source>
</evidence>
<keyword evidence="14" id="KW-0961">Cell wall biogenesis/degradation</keyword>
<keyword evidence="8" id="KW-0808">Transferase</keyword>
<keyword evidence="17" id="KW-1133">Transmembrane helix</keyword>
<evidence type="ECO:0000256" key="8">
    <source>
        <dbReference type="ARBA" id="ARBA00022679"/>
    </source>
</evidence>
<evidence type="ECO:0000256" key="2">
    <source>
        <dbReference type="ARBA" id="ARBA00007090"/>
    </source>
</evidence>
<comment type="catalytic activity">
    <reaction evidence="16">
        <text>[GlcNAc-(1-&gt;4)-Mur2Ac(oyl-L-Ala-gamma-D-Glu-L-Lys-D-Ala-D-Ala)](n)-di-trans,octa-cis-undecaprenyl diphosphate + beta-D-GlcNAc-(1-&gt;4)-Mur2Ac(oyl-L-Ala-gamma-D-Glu-L-Lys-D-Ala-D-Ala)-di-trans,octa-cis-undecaprenyl diphosphate = [GlcNAc-(1-&gt;4)-Mur2Ac(oyl-L-Ala-gamma-D-Glu-L-Lys-D-Ala-D-Ala)](n+1)-di-trans,octa-cis-undecaprenyl diphosphate + di-trans,octa-cis-undecaprenyl diphosphate + H(+)</text>
        <dbReference type="Rhea" id="RHEA:23708"/>
        <dbReference type="Rhea" id="RHEA-COMP:9602"/>
        <dbReference type="Rhea" id="RHEA-COMP:9603"/>
        <dbReference type="ChEBI" id="CHEBI:15378"/>
        <dbReference type="ChEBI" id="CHEBI:58405"/>
        <dbReference type="ChEBI" id="CHEBI:60033"/>
        <dbReference type="ChEBI" id="CHEBI:78435"/>
        <dbReference type="EC" id="2.4.99.28"/>
    </reaction>
</comment>
<evidence type="ECO:0000256" key="9">
    <source>
        <dbReference type="ARBA" id="ARBA00022801"/>
    </source>
</evidence>
<dbReference type="Proteomes" id="UP000228775">
    <property type="component" value="Unassembled WGS sequence"/>
</dbReference>
<dbReference type="GO" id="GO:0009252">
    <property type="term" value="P:peptidoglycan biosynthetic process"/>
    <property type="evidence" value="ECO:0007669"/>
    <property type="project" value="UniProtKB-KW"/>
</dbReference>
<evidence type="ECO:0000256" key="5">
    <source>
        <dbReference type="ARBA" id="ARBA00022645"/>
    </source>
</evidence>
<evidence type="ECO:0000256" key="14">
    <source>
        <dbReference type="ARBA" id="ARBA00023316"/>
    </source>
</evidence>
<comment type="similarity">
    <text evidence="2">In the C-terminal section; belongs to the transpeptidase family.</text>
</comment>
<keyword evidence="5" id="KW-0121">Carboxypeptidase</keyword>
<reference evidence="21" key="1">
    <citation type="submission" date="2017-09" db="EMBL/GenBank/DDBJ databases">
        <title>Depth-based differentiation of microbial function through sediment-hosted aquifers and enrichment of novel symbionts in the deep terrestrial subsurface.</title>
        <authorList>
            <person name="Probst A.J."/>
            <person name="Ladd B."/>
            <person name="Jarett J.K."/>
            <person name="Geller-Mcgrath D.E."/>
            <person name="Sieber C.M.K."/>
            <person name="Emerson J.B."/>
            <person name="Anantharaman K."/>
            <person name="Thomas B.C."/>
            <person name="Malmstrom R."/>
            <person name="Stieglmeier M."/>
            <person name="Klingl A."/>
            <person name="Woyke T."/>
            <person name="Ryan C.M."/>
            <person name="Banfield J.F."/>
        </authorList>
    </citation>
    <scope>NUCLEOTIDE SEQUENCE [LARGE SCALE GENOMIC DNA]</scope>
</reference>
<keyword evidence="9" id="KW-0378">Hydrolase</keyword>
<dbReference type="GO" id="GO:0008658">
    <property type="term" value="F:penicillin binding"/>
    <property type="evidence" value="ECO:0007669"/>
    <property type="project" value="InterPro"/>
</dbReference>
<dbReference type="Gene3D" id="1.10.3810.10">
    <property type="entry name" value="Biosynthetic peptidoglycan transglycosylase-like"/>
    <property type="match status" value="1"/>
</dbReference>
<dbReference type="GO" id="GO:0006508">
    <property type="term" value="P:proteolysis"/>
    <property type="evidence" value="ECO:0007669"/>
    <property type="project" value="UniProtKB-KW"/>
</dbReference>
<keyword evidence="4" id="KW-1003">Cell membrane</keyword>
<comment type="catalytic activity">
    <reaction evidence="15">
        <text>Preferential cleavage: (Ac)2-L-Lys-D-Ala-|-D-Ala. Also transpeptidation of peptidyl-alanyl moieties that are N-acyl substituents of D-alanine.</text>
        <dbReference type="EC" id="3.4.16.4"/>
    </reaction>
</comment>
<keyword evidence="10" id="KW-0133">Cell shape</keyword>
<evidence type="ECO:0000256" key="12">
    <source>
        <dbReference type="ARBA" id="ARBA00023136"/>
    </source>
</evidence>
<dbReference type="Pfam" id="PF00905">
    <property type="entry name" value="Transpeptidase"/>
    <property type="match status" value="1"/>
</dbReference>
<feature type="domain" description="Glycosyl transferase family 51" evidence="19">
    <location>
        <begin position="73"/>
        <end position="243"/>
    </location>
</feature>
<evidence type="ECO:0000256" key="1">
    <source>
        <dbReference type="ARBA" id="ARBA00004236"/>
    </source>
</evidence>
<evidence type="ECO:0000259" key="19">
    <source>
        <dbReference type="Pfam" id="PF00912"/>
    </source>
</evidence>
<keyword evidence="6" id="KW-0645">Protease</keyword>
<dbReference type="Pfam" id="PF17957">
    <property type="entry name" value="Big_7"/>
    <property type="match status" value="1"/>
</dbReference>
<accession>A0A2M7AWR2</accession>
<dbReference type="SUPFAM" id="SSF53955">
    <property type="entry name" value="Lysozyme-like"/>
    <property type="match status" value="1"/>
</dbReference>
<keyword evidence="12 17" id="KW-0472">Membrane</keyword>
<comment type="similarity">
    <text evidence="3">In the N-terminal section; belongs to the glycosyltransferase 51 family.</text>
</comment>
<dbReference type="GO" id="GO:0005886">
    <property type="term" value="C:plasma membrane"/>
    <property type="evidence" value="ECO:0007669"/>
    <property type="project" value="UniProtKB-SubCell"/>
</dbReference>
<evidence type="ECO:0000256" key="11">
    <source>
        <dbReference type="ARBA" id="ARBA00022984"/>
    </source>
</evidence>
<dbReference type="GO" id="GO:0071555">
    <property type="term" value="P:cell wall organization"/>
    <property type="evidence" value="ECO:0007669"/>
    <property type="project" value="UniProtKB-KW"/>
</dbReference>
<feature type="transmembrane region" description="Helical" evidence="17">
    <location>
        <begin position="12"/>
        <end position="40"/>
    </location>
</feature>
<evidence type="ECO:0000256" key="13">
    <source>
        <dbReference type="ARBA" id="ARBA00023268"/>
    </source>
</evidence>
<dbReference type="InterPro" id="IPR050396">
    <property type="entry name" value="Glycosyltr_51/Transpeptidase"/>
</dbReference>
<dbReference type="SUPFAM" id="SSF56601">
    <property type="entry name" value="beta-lactamase/transpeptidase-like"/>
    <property type="match status" value="1"/>
</dbReference>
<dbReference type="PANTHER" id="PTHR32282">
    <property type="entry name" value="BINDING PROTEIN TRANSPEPTIDASE, PUTATIVE-RELATED"/>
    <property type="match status" value="1"/>
</dbReference>
<dbReference type="InterPro" id="IPR012338">
    <property type="entry name" value="Beta-lactam/transpept-like"/>
</dbReference>
<name>A0A2M7AWR2_9BACT</name>
<keyword evidence="11" id="KW-0573">Peptidoglycan synthesis</keyword>
<dbReference type="InterPro" id="IPR036950">
    <property type="entry name" value="PBP_transglycosylase"/>
</dbReference>
<gene>
    <name evidence="20" type="ORF">COS76_03105</name>
</gene>
<dbReference type="GO" id="GO:0009002">
    <property type="term" value="F:serine-type D-Ala-D-Ala carboxypeptidase activity"/>
    <property type="evidence" value="ECO:0007669"/>
    <property type="project" value="UniProtKB-EC"/>
</dbReference>
<evidence type="ECO:0000256" key="15">
    <source>
        <dbReference type="ARBA" id="ARBA00034000"/>
    </source>
</evidence>
<dbReference type="EMBL" id="PEVY01000065">
    <property type="protein sequence ID" value="PIU75009.1"/>
    <property type="molecule type" value="Genomic_DNA"/>
</dbReference>
<evidence type="ECO:0000256" key="6">
    <source>
        <dbReference type="ARBA" id="ARBA00022670"/>
    </source>
</evidence>
<feature type="domain" description="Penicillin-binding protein transpeptidase" evidence="18">
    <location>
        <begin position="331"/>
        <end position="609"/>
    </location>
</feature>
<protein>
    <submittedName>
        <fullName evidence="20">Penicillin-binding protein</fullName>
    </submittedName>
</protein>
<dbReference type="Gene3D" id="2.60.40.10">
    <property type="entry name" value="Immunoglobulins"/>
    <property type="match status" value="1"/>
</dbReference>
<evidence type="ECO:0000256" key="17">
    <source>
        <dbReference type="SAM" id="Phobius"/>
    </source>
</evidence>
<organism evidence="20 21">
    <name type="scientific">Candidatus Portnoybacteria bacterium CG06_land_8_20_14_3_00_39_12</name>
    <dbReference type="NCBI Taxonomy" id="1974809"/>
    <lineage>
        <taxon>Bacteria</taxon>
        <taxon>Candidatus Portnoyibacteriota</taxon>
    </lineage>
</organism>
<dbReference type="InterPro" id="IPR013783">
    <property type="entry name" value="Ig-like_fold"/>
</dbReference>
<evidence type="ECO:0000313" key="20">
    <source>
        <dbReference type="EMBL" id="PIU75009.1"/>
    </source>
</evidence>
<evidence type="ECO:0000256" key="3">
    <source>
        <dbReference type="ARBA" id="ARBA00007739"/>
    </source>
</evidence>
<dbReference type="InterPro" id="IPR001264">
    <property type="entry name" value="Glyco_trans_51"/>
</dbReference>
<dbReference type="GO" id="GO:0008360">
    <property type="term" value="P:regulation of cell shape"/>
    <property type="evidence" value="ECO:0007669"/>
    <property type="project" value="UniProtKB-KW"/>
</dbReference>
<dbReference type="Gene3D" id="3.40.710.10">
    <property type="entry name" value="DD-peptidase/beta-lactamase superfamily"/>
    <property type="match status" value="1"/>
</dbReference>
<evidence type="ECO:0000256" key="10">
    <source>
        <dbReference type="ARBA" id="ARBA00022960"/>
    </source>
</evidence>
<dbReference type="Pfam" id="PF00912">
    <property type="entry name" value="Transgly"/>
    <property type="match status" value="1"/>
</dbReference>
<dbReference type="InterPro" id="IPR001460">
    <property type="entry name" value="PCN-bd_Tpept"/>
</dbReference>
<proteinExistence type="inferred from homology"/>
<comment type="subcellular location">
    <subcellularLocation>
        <location evidence="1">Cell membrane</location>
    </subcellularLocation>
</comment>
<keyword evidence="13" id="KW-0511">Multifunctional enzyme</keyword>
<dbReference type="GO" id="GO:0008955">
    <property type="term" value="F:peptidoglycan glycosyltransferase activity"/>
    <property type="evidence" value="ECO:0007669"/>
    <property type="project" value="UniProtKB-EC"/>
</dbReference>
<comment type="caution">
    <text evidence="20">The sequence shown here is derived from an EMBL/GenBank/DDBJ whole genome shotgun (WGS) entry which is preliminary data.</text>
</comment>
<evidence type="ECO:0000259" key="18">
    <source>
        <dbReference type="Pfam" id="PF00905"/>
    </source>
</evidence>
<dbReference type="GO" id="GO:0030288">
    <property type="term" value="C:outer membrane-bounded periplasmic space"/>
    <property type="evidence" value="ECO:0007669"/>
    <property type="project" value="TreeGrafter"/>
</dbReference>
<evidence type="ECO:0000256" key="4">
    <source>
        <dbReference type="ARBA" id="ARBA00022475"/>
    </source>
</evidence>
<evidence type="ECO:0000256" key="16">
    <source>
        <dbReference type="ARBA" id="ARBA00049902"/>
    </source>
</evidence>
<dbReference type="FunFam" id="1.10.3810.10:FF:000001">
    <property type="entry name" value="Penicillin-binding protein 1A"/>
    <property type="match status" value="1"/>
</dbReference>